<evidence type="ECO:0000313" key="3">
    <source>
        <dbReference type="Proteomes" id="UP000634004"/>
    </source>
</evidence>
<evidence type="ECO:0000313" key="2">
    <source>
        <dbReference type="EMBL" id="GHA86367.1"/>
    </source>
</evidence>
<keyword evidence="3" id="KW-1185">Reference proteome</keyword>
<dbReference type="Proteomes" id="UP000634004">
    <property type="component" value="Unassembled WGS sequence"/>
</dbReference>
<accession>A0A8J3CQC1</accession>
<evidence type="ECO:0000259" key="1">
    <source>
        <dbReference type="PROSITE" id="PS51549"/>
    </source>
</evidence>
<dbReference type="EMBL" id="BMZH01000002">
    <property type="protein sequence ID" value="GHA86367.1"/>
    <property type="molecule type" value="Genomic_DNA"/>
</dbReference>
<reference evidence="2" key="1">
    <citation type="journal article" date="2014" name="Int. J. Syst. Evol. Microbiol.">
        <title>Complete genome sequence of Corynebacterium casei LMG S-19264T (=DSM 44701T), isolated from a smear-ripened cheese.</title>
        <authorList>
            <consortium name="US DOE Joint Genome Institute (JGI-PGF)"/>
            <person name="Walter F."/>
            <person name="Albersmeier A."/>
            <person name="Kalinowski J."/>
            <person name="Ruckert C."/>
        </authorList>
    </citation>
    <scope>NUCLEOTIDE SEQUENCE</scope>
    <source>
        <strain evidence="2">KCTC 32513</strain>
    </source>
</reference>
<proteinExistence type="predicted"/>
<dbReference type="AlphaFoldDB" id="A0A8J3CQC1"/>
<organism evidence="2 3">
    <name type="scientific">Algimonas arctica</name>
    <dbReference type="NCBI Taxonomy" id="1479486"/>
    <lineage>
        <taxon>Bacteria</taxon>
        <taxon>Pseudomonadati</taxon>
        <taxon>Pseudomonadota</taxon>
        <taxon>Alphaproteobacteria</taxon>
        <taxon>Maricaulales</taxon>
        <taxon>Robiginitomaculaceae</taxon>
        <taxon>Algimonas</taxon>
    </lineage>
</organism>
<protein>
    <recommendedName>
        <fullName evidence="1">DM13 domain-containing protein</fullName>
    </recommendedName>
</protein>
<gene>
    <name evidence="2" type="ORF">GCM10009069_06970</name>
</gene>
<dbReference type="Pfam" id="PF10517">
    <property type="entry name" value="DM13"/>
    <property type="match status" value="1"/>
</dbReference>
<reference evidence="2" key="2">
    <citation type="submission" date="2020-09" db="EMBL/GenBank/DDBJ databases">
        <authorList>
            <person name="Sun Q."/>
            <person name="Kim S."/>
        </authorList>
    </citation>
    <scope>NUCLEOTIDE SEQUENCE</scope>
    <source>
        <strain evidence="2">KCTC 32513</strain>
    </source>
</reference>
<sequence length="116" mass="12333">MDHTQAHMTPAAFQKKTYALKGAVTVEQRGEQTVLVFSDGFHTKKGPDLKVFLSKISVSDATGANATTDAVRLGALTSNKGGQEYVLPEGVTLSDYSSVLVHCEAFSKLWGGADIS</sequence>
<feature type="domain" description="DM13" evidence="1">
    <location>
        <begin position="6"/>
        <end position="116"/>
    </location>
</feature>
<name>A0A8J3CQC1_9PROT</name>
<dbReference type="PROSITE" id="PS51549">
    <property type="entry name" value="DM13"/>
    <property type="match status" value="1"/>
</dbReference>
<comment type="caution">
    <text evidence="2">The sequence shown here is derived from an EMBL/GenBank/DDBJ whole genome shotgun (WGS) entry which is preliminary data.</text>
</comment>
<dbReference type="InterPro" id="IPR019545">
    <property type="entry name" value="DM13_domain"/>
</dbReference>